<sequence>MTWLGFQLRALRYPHGPVDVDADNPEAARKLVIWLENLKIREYKIEDRKPLADTASPTWGAAFGKYLSDLSCPVPSTDLKAAVEWLVAFAVNLEYEDNADKLPPPAAPAPAPAPAAPPAAKPAAPASSRGAQAFTDLADPATVAAVRELIRVAQVSEGAGIVDELQEAADLAVAAVGPALAAGGWTDGRAARAALAHVPLGFNVEGEALNRAAKALRLAYVQDLRRLQSQIDHALVEMQEYTANPKTDSSLGKVGR</sequence>
<name>A0A836BVA5_9CHLO</name>
<evidence type="ECO:0000313" key="2">
    <source>
        <dbReference type="EMBL" id="KAG2488848.1"/>
    </source>
</evidence>
<organism evidence="2 3">
    <name type="scientific">Edaphochlamys debaryana</name>
    <dbReference type="NCBI Taxonomy" id="47281"/>
    <lineage>
        <taxon>Eukaryota</taxon>
        <taxon>Viridiplantae</taxon>
        <taxon>Chlorophyta</taxon>
        <taxon>core chlorophytes</taxon>
        <taxon>Chlorophyceae</taxon>
        <taxon>CS clade</taxon>
        <taxon>Chlamydomonadales</taxon>
        <taxon>Chlamydomonadales incertae sedis</taxon>
        <taxon>Edaphochlamys</taxon>
    </lineage>
</organism>
<keyword evidence="3" id="KW-1185">Reference proteome</keyword>
<evidence type="ECO:0000313" key="3">
    <source>
        <dbReference type="Proteomes" id="UP000612055"/>
    </source>
</evidence>
<feature type="compositionally biased region" description="Pro residues" evidence="1">
    <location>
        <begin position="102"/>
        <end position="120"/>
    </location>
</feature>
<reference evidence="2" key="1">
    <citation type="journal article" date="2020" name="bioRxiv">
        <title>Comparative genomics of Chlamydomonas.</title>
        <authorList>
            <person name="Craig R.J."/>
            <person name="Hasan A.R."/>
            <person name="Ness R.W."/>
            <person name="Keightley P.D."/>
        </authorList>
    </citation>
    <scope>NUCLEOTIDE SEQUENCE</scope>
    <source>
        <strain evidence="2">CCAP 11/70</strain>
    </source>
</reference>
<accession>A0A836BVA5</accession>
<dbReference type="InterPro" id="IPR019265">
    <property type="entry name" value="RTRAF"/>
</dbReference>
<dbReference type="OrthoDB" id="514167at2759"/>
<dbReference type="Proteomes" id="UP000612055">
    <property type="component" value="Unassembled WGS sequence"/>
</dbReference>
<dbReference type="Pfam" id="PF10036">
    <property type="entry name" value="RLL"/>
    <property type="match status" value="1"/>
</dbReference>
<dbReference type="AlphaFoldDB" id="A0A836BVA5"/>
<comment type="caution">
    <text evidence="2">The sequence shown here is derived from an EMBL/GenBank/DDBJ whole genome shotgun (WGS) entry which is preliminary data.</text>
</comment>
<dbReference type="EMBL" id="JAEHOE010000079">
    <property type="protein sequence ID" value="KAG2488848.1"/>
    <property type="molecule type" value="Genomic_DNA"/>
</dbReference>
<proteinExistence type="predicted"/>
<evidence type="ECO:0000256" key="1">
    <source>
        <dbReference type="SAM" id="MobiDB-lite"/>
    </source>
</evidence>
<feature type="region of interest" description="Disordered" evidence="1">
    <location>
        <begin position="101"/>
        <end position="130"/>
    </location>
</feature>
<dbReference type="PANTHER" id="PTHR15924">
    <property type="entry name" value="CLE"/>
    <property type="match status" value="1"/>
</dbReference>
<gene>
    <name evidence="2" type="ORF">HYH03_012644</name>
</gene>
<protein>
    <submittedName>
        <fullName evidence="2">Uncharacterized protein</fullName>
    </submittedName>
</protein>